<feature type="region of interest" description="Disordered" evidence="1">
    <location>
        <begin position="612"/>
        <end position="689"/>
    </location>
</feature>
<sequence>MQKHKASLGYSTHPLRTFTGAGLAALMIAGFAPAAAADQEEPEEVEEAGASDELDQPEMEDAELLLVMDASGSMSADDAGGQTRIAAAKEALTGVVDSLGDDQEVGLRIFSGEVTDSGHPDACEDSHLAVDIGTDNRDELAGAIDDYDAVGAMTPLAHALEEAAEDFDGDGPRTIVLVSDGEENCDPEPCEAAQAIADQGIDLQVHTVGFNIDEEDSDAAVAREQLQCIANAGGGDYYDANDAESLSVVLERLSLRAFEPFQLEGEEVEGATHFADDRPVLEPGGQYLDTIHPDNRYYTIPRTMEGSTLHVGVTTLRDLDSDRAFSHIKANLGTSEWDGNDSGGSRTGMCEWVYLTESTRARAVMARTGGLTSVPDPGGTHEDCGSDDEMILSVELQEDDEAYAGKPFEIVVWEEPPAENAEELPERYSDNIGSVEWHDMELDERSENEVLGGNSFNNATPLDPGETYAGTSLLGETQVFRVPVDWGEQLQVELLFPEDADVPSPLGIGGSELQVINPHRGDVVPNQSSANHPHRVWDINFAQGGRQTAQVQTYPVQYNNRTPNNYGRTAPGDTAVAGDYYVVVNVGEYSDPNVSTQLPFYLHVETFSDGSTGEVEPVYAETTGGQSEDGSCVPPEEDEEEAGVGCVAPPEEEDEDDGADEASAEAQTAGTGTESEDPAPSEAADEEDSFFSSTTGLIVGLSAFAMLLLTAGGLVLARALRKS</sequence>
<feature type="chain" id="PRO_5039301651" evidence="3">
    <location>
        <begin position="37"/>
        <end position="723"/>
    </location>
</feature>
<keyword evidence="2" id="KW-1133">Transmembrane helix</keyword>
<gene>
    <name evidence="5" type="ORF">HGQ17_02600</name>
</gene>
<evidence type="ECO:0000313" key="5">
    <source>
        <dbReference type="EMBL" id="NLS08907.1"/>
    </source>
</evidence>
<keyword evidence="2" id="KW-0472">Membrane</keyword>
<dbReference type="InterPro" id="IPR036465">
    <property type="entry name" value="vWFA_dom_sf"/>
</dbReference>
<dbReference type="InterPro" id="IPR051266">
    <property type="entry name" value="CLCR"/>
</dbReference>
<dbReference type="RefSeq" id="WP_168886379.1">
    <property type="nucleotide sequence ID" value="NZ_JABAHY010000001.1"/>
</dbReference>
<feature type="transmembrane region" description="Helical" evidence="2">
    <location>
        <begin position="697"/>
        <end position="717"/>
    </location>
</feature>
<feature type="region of interest" description="Disordered" evidence="1">
    <location>
        <begin position="34"/>
        <end position="56"/>
    </location>
</feature>
<name>A0A7X8THN3_9MICC</name>
<dbReference type="EMBL" id="JABAHY010000001">
    <property type="protein sequence ID" value="NLS08907.1"/>
    <property type="molecule type" value="Genomic_DNA"/>
</dbReference>
<accession>A0A7X8THN3</accession>
<dbReference type="PANTHER" id="PTHR10579">
    <property type="entry name" value="CALCIUM-ACTIVATED CHLORIDE CHANNEL REGULATOR"/>
    <property type="match status" value="1"/>
</dbReference>
<dbReference type="AlphaFoldDB" id="A0A7X8THN3"/>
<dbReference type="SUPFAM" id="SSF53300">
    <property type="entry name" value="vWA-like"/>
    <property type="match status" value="1"/>
</dbReference>
<feature type="compositionally biased region" description="Acidic residues" evidence="1">
    <location>
        <begin position="38"/>
        <end position="56"/>
    </location>
</feature>
<organism evidence="5 6">
    <name type="scientific">Nesterenkonia sedimenti</name>
    <dbReference type="NCBI Taxonomy" id="1463632"/>
    <lineage>
        <taxon>Bacteria</taxon>
        <taxon>Bacillati</taxon>
        <taxon>Actinomycetota</taxon>
        <taxon>Actinomycetes</taxon>
        <taxon>Micrococcales</taxon>
        <taxon>Micrococcaceae</taxon>
        <taxon>Nesterenkonia</taxon>
    </lineage>
</organism>
<reference evidence="5 6" key="1">
    <citation type="submission" date="2020-04" db="EMBL/GenBank/DDBJ databases">
        <title>Nesterenkonia sp. nov., isolated from marine sediment.</title>
        <authorList>
            <person name="Zhang G."/>
        </authorList>
    </citation>
    <scope>NUCLEOTIDE SEQUENCE [LARGE SCALE GENOMIC DNA]</scope>
    <source>
        <strain evidence="5 6">MY13</strain>
    </source>
</reference>
<proteinExistence type="predicted"/>
<feature type="compositionally biased region" description="Acidic residues" evidence="1">
    <location>
        <begin position="674"/>
        <end position="689"/>
    </location>
</feature>
<evidence type="ECO:0000256" key="3">
    <source>
        <dbReference type="SAM" id="SignalP"/>
    </source>
</evidence>
<dbReference type="Proteomes" id="UP000523139">
    <property type="component" value="Unassembled WGS sequence"/>
</dbReference>
<comment type="caution">
    <text evidence="5">The sequence shown here is derived from an EMBL/GenBank/DDBJ whole genome shotgun (WGS) entry which is preliminary data.</text>
</comment>
<dbReference type="PROSITE" id="PS50234">
    <property type="entry name" value="VWFA"/>
    <property type="match status" value="1"/>
</dbReference>
<feature type="compositionally biased region" description="Acidic residues" evidence="1">
    <location>
        <begin position="650"/>
        <end position="663"/>
    </location>
</feature>
<dbReference type="SMART" id="SM00327">
    <property type="entry name" value="VWA"/>
    <property type="match status" value="1"/>
</dbReference>
<evidence type="ECO:0000256" key="1">
    <source>
        <dbReference type="SAM" id="MobiDB-lite"/>
    </source>
</evidence>
<dbReference type="Gene3D" id="3.40.50.410">
    <property type="entry name" value="von Willebrand factor, type A domain"/>
    <property type="match status" value="1"/>
</dbReference>
<evidence type="ECO:0000256" key="2">
    <source>
        <dbReference type="SAM" id="Phobius"/>
    </source>
</evidence>
<keyword evidence="6" id="KW-1185">Reference proteome</keyword>
<dbReference type="PANTHER" id="PTHR10579:SF43">
    <property type="entry name" value="ZINC FINGER (C3HC4-TYPE RING FINGER) FAMILY PROTEIN"/>
    <property type="match status" value="1"/>
</dbReference>
<dbReference type="Pfam" id="PF13519">
    <property type="entry name" value="VWA_2"/>
    <property type="match status" value="1"/>
</dbReference>
<feature type="domain" description="VWFA" evidence="4">
    <location>
        <begin position="63"/>
        <end position="253"/>
    </location>
</feature>
<evidence type="ECO:0000313" key="6">
    <source>
        <dbReference type="Proteomes" id="UP000523139"/>
    </source>
</evidence>
<keyword evidence="2" id="KW-0812">Transmembrane</keyword>
<dbReference type="InterPro" id="IPR002035">
    <property type="entry name" value="VWF_A"/>
</dbReference>
<keyword evidence="3" id="KW-0732">Signal</keyword>
<feature type="signal peptide" evidence="3">
    <location>
        <begin position="1"/>
        <end position="36"/>
    </location>
</feature>
<evidence type="ECO:0000259" key="4">
    <source>
        <dbReference type="PROSITE" id="PS50234"/>
    </source>
</evidence>
<protein>
    <submittedName>
        <fullName evidence="5">VWA domain-containing protein</fullName>
    </submittedName>
</protein>